<dbReference type="PRINTS" id="PR00455">
    <property type="entry name" value="HTHTETR"/>
</dbReference>
<dbReference type="AlphaFoldDB" id="C7MAY2"/>
<evidence type="ECO:0000313" key="5">
    <source>
        <dbReference type="Proteomes" id="UP000001919"/>
    </source>
</evidence>
<dbReference type="Gene3D" id="1.10.357.10">
    <property type="entry name" value="Tetracycline Repressor, domain 2"/>
    <property type="match status" value="1"/>
</dbReference>
<evidence type="ECO:0000313" key="4">
    <source>
        <dbReference type="EMBL" id="ACU86869.1"/>
    </source>
</evidence>
<dbReference type="PATRIC" id="fig|446465.5.peg.3077"/>
<dbReference type="KEGG" id="bfa:Bfae_31090"/>
<dbReference type="GO" id="GO:0003677">
    <property type="term" value="F:DNA binding"/>
    <property type="evidence" value="ECO:0007669"/>
    <property type="project" value="UniProtKB-UniRule"/>
</dbReference>
<evidence type="ECO:0000256" key="2">
    <source>
        <dbReference type="PROSITE-ProRule" id="PRU00335"/>
    </source>
</evidence>
<accession>C7MAY2</accession>
<evidence type="ECO:0000256" key="1">
    <source>
        <dbReference type="ARBA" id="ARBA00023125"/>
    </source>
</evidence>
<keyword evidence="5" id="KW-1185">Reference proteome</keyword>
<dbReference type="OrthoDB" id="9806334at2"/>
<dbReference type="SUPFAM" id="SSF48498">
    <property type="entry name" value="Tetracyclin repressor-like, C-terminal domain"/>
    <property type="match status" value="1"/>
</dbReference>
<reference evidence="4 5" key="1">
    <citation type="journal article" date="2009" name="Stand. Genomic Sci.">
        <title>Complete genome sequence of Brachybacterium faecium type strain (Schefferle 6-10).</title>
        <authorList>
            <person name="Lapidus A."/>
            <person name="Pukall R."/>
            <person name="Labuttii K."/>
            <person name="Copeland A."/>
            <person name="Del Rio T.G."/>
            <person name="Nolan M."/>
            <person name="Chen F."/>
            <person name="Lucas S."/>
            <person name="Tice H."/>
            <person name="Cheng J.F."/>
            <person name="Bruce D."/>
            <person name="Goodwin L."/>
            <person name="Pitluck S."/>
            <person name="Rohde M."/>
            <person name="Goker M."/>
            <person name="Pati A."/>
            <person name="Ivanova N."/>
            <person name="Mavrommatis K."/>
            <person name="Chen A."/>
            <person name="Palaniappan K."/>
            <person name="D'haeseleer P."/>
            <person name="Chain P."/>
            <person name="Bristow J."/>
            <person name="Eisen J.A."/>
            <person name="Markowitz V."/>
            <person name="Hugenholtz P."/>
            <person name="Kyrpides N.C."/>
            <person name="Klenk H.P."/>
        </authorList>
    </citation>
    <scope>NUCLEOTIDE SEQUENCE [LARGE SCALE GENOMIC DNA]</scope>
    <source>
        <strain evidence="5">ATCC 43885 / DSM 4810 / JCM 11609 / LMG 19847 / NBRC 14762 / NCIMB 9860 / 6-10</strain>
    </source>
</reference>
<dbReference type="SUPFAM" id="SSF46689">
    <property type="entry name" value="Homeodomain-like"/>
    <property type="match status" value="1"/>
</dbReference>
<dbReference type="Pfam" id="PF17937">
    <property type="entry name" value="TetR_C_28"/>
    <property type="match status" value="1"/>
</dbReference>
<organism evidence="4 5">
    <name type="scientific">Brachybacterium faecium (strain ATCC 43885 / DSM 4810 / JCM 11609 / LMG 19847 / NBRC 14762 / NCIMB 9860 / 6-10)</name>
    <dbReference type="NCBI Taxonomy" id="446465"/>
    <lineage>
        <taxon>Bacteria</taxon>
        <taxon>Bacillati</taxon>
        <taxon>Actinomycetota</taxon>
        <taxon>Actinomycetes</taxon>
        <taxon>Micrococcales</taxon>
        <taxon>Dermabacteraceae</taxon>
        <taxon>Brachybacterium</taxon>
    </lineage>
</organism>
<gene>
    <name evidence="4" type="ordered locus">Bfae_31090</name>
</gene>
<dbReference type="InterPro" id="IPR001647">
    <property type="entry name" value="HTH_TetR"/>
</dbReference>
<dbReference type="EMBL" id="CP001643">
    <property type="protein sequence ID" value="ACU86869.1"/>
    <property type="molecule type" value="Genomic_DNA"/>
</dbReference>
<dbReference type="InterPro" id="IPR036271">
    <property type="entry name" value="Tet_transcr_reg_TetR-rel_C_sf"/>
</dbReference>
<dbReference type="HOGENOM" id="CLU_091687_2_1_11"/>
<name>C7MAY2_BRAFD</name>
<dbReference type="Proteomes" id="UP000001919">
    <property type="component" value="Chromosome"/>
</dbReference>
<sequence length="177" mass="19219">MLAAAEVHLGAGGTLTLETAARAAGVTKAGLMYHFPTKEELLAAVLEHLMQRYESELLEVVRRRAGDGAADLPDVPAAQRHLAYLDWACDAALSAADLVIFADPKLRVPLTERWQAQLERWLEVPAGTGQDSRRRLLAVRLLADGAWFDRASGLLEISAPEADSLRRLALDLLGETA</sequence>
<dbReference type="PROSITE" id="PS50977">
    <property type="entry name" value="HTH_TETR_2"/>
    <property type="match status" value="1"/>
</dbReference>
<protein>
    <submittedName>
        <fullName evidence="4">Transcriptional regulator, tetR family</fullName>
    </submittedName>
</protein>
<dbReference type="STRING" id="446465.Bfae_31090"/>
<dbReference type="Pfam" id="PF00440">
    <property type="entry name" value="TetR_N"/>
    <property type="match status" value="1"/>
</dbReference>
<keyword evidence="1 2" id="KW-0238">DNA-binding</keyword>
<dbReference type="InterPro" id="IPR041479">
    <property type="entry name" value="TetR_CgmR_C"/>
</dbReference>
<dbReference type="InterPro" id="IPR009057">
    <property type="entry name" value="Homeodomain-like_sf"/>
</dbReference>
<proteinExistence type="predicted"/>
<feature type="domain" description="HTH tetR-type" evidence="3">
    <location>
        <begin position="1"/>
        <end position="53"/>
    </location>
</feature>
<evidence type="ECO:0000259" key="3">
    <source>
        <dbReference type="PROSITE" id="PS50977"/>
    </source>
</evidence>
<dbReference type="eggNOG" id="COG1309">
    <property type="taxonomic scope" value="Bacteria"/>
</dbReference>
<feature type="DNA-binding region" description="H-T-H motif" evidence="2">
    <location>
        <begin position="16"/>
        <end position="35"/>
    </location>
</feature>